<name>A0A226CWF4_FOLCA</name>
<dbReference type="AlphaFoldDB" id="A0A226CWF4"/>
<proteinExistence type="predicted"/>
<keyword evidence="3" id="KW-1185">Reference proteome</keyword>
<accession>A0A226CWF4</accession>
<protein>
    <submittedName>
        <fullName evidence="2">Uncharacterized protein</fullName>
    </submittedName>
</protein>
<feature type="region of interest" description="Disordered" evidence="1">
    <location>
        <begin position="168"/>
        <end position="196"/>
    </location>
</feature>
<evidence type="ECO:0000313" key="2">
    <source>
        <dbReference type="EMBL" id="OXA36701.1"/>
    </source>
</evidence>
<organism evidence="2 3">
    <name type="scientific">Folsomia candida</name>
    <name type="common">Springtail</name>
    <dbReference type="NCBI Taxonomy" id="158441"/>
    <lineage>
        <taxon>Eukaryota</taxon>
        <taxon>Metazoa</taxon>
        <taxon>Ecdysozoa</taxon>
        <taxon>Arthropoda</taxon>
        <taxon>Hexapoda</taxon>
        <taxon>Collembola</taxon>
        <taxon>Entomobryomorpha</taxon>
        <taxon>Isotomoidea</taxon>
        <taxon>Isotomidae</taxon>
        <taxon>Proisotominae</taxon>
        <taxon>Folsomia</taxon>
    </lineage>
</organism>
<evidence type="ECO:0000256" key="1">
    <source>
        <dbReference type="SAM" id="MobiDB-lite"/>
    </source>
</evidence>
<gene>
    <name evidence="2" type="ORF">Fcan01_28534</name>
</gene>
<dbReference type="Proteomes" id="UP000198287">
    <property type="component" value="Unassembled WGS sequence"/>
</dbReference>
<sequence>MGEDIWSTVLDDYAVTAVHIGNNPSATKLLSVIKDLSENDLQISRIEFVIGYLDTTWIGEFRKFILYVKHTKHFQNLRCVSFLRTVNGGQDASTTIHDVYRVMASLPRSITSMKNCAEQEGQDAKDNKVILFLPKRCAAKVKQWIDTKGNIASSDSVGDKYLQELVEKDEEESRLNSDTADSDCDSDDWQSDIEDDGNIDAETETFQKALHQIAAGLPKHKEPLIKPGESKPQILQDQIEYLQVIFEQNNLTLHHLFTLYTEHRKLQIATFKALQELGERRDYEVFMNQITKRVMSNLVTSTTVEPSKDNGQMYIDIPHLQPNEYLKSPKTASFVIPTTSKRVQQKLKPKVSQKLSTQSKNNSKTNIRYSAKSIPILPILPKGWKMPKDFLY</sequence>
<evidence type="ECO:0000313" key="3">
    <source>
        <dbReference type="Proteomes" id="UP000198287"/>
    </source>
</evidence>
<reference evidence="2 3" key="1">
    <citation type="submission" date="2015-12" db="EMBL/GenBank/DDBJ databases">
        <title>The genome of Folsomia candida.</title>
        <authorList>
            <person name="Faddeeva A."/>
            <person name="Derks M.F."/>
            <person name="Anvar Y."/>
            <person name="Smit S."/>
            <person name="Van Straalen N."/>
            <person name="Roelofs D."/>
        </authorList>
    </citation>
    <scope>NUCLEOTIDE SEQUENCE [LARGE SCALE GENOMIC DNA]</scope>
    <source>
        <strain evidence="2 3">VU population</strain>
        <tissue evidence="2">Whole body</tissue>
    </source>
</reference>
<dbReference type="EMBL" id="LNIX01000078">
    <property type="protein sequence ID" value="OXA36701.1"/>
    <property type="molecule type" value="Genomic_DNA"/>
</dbReference>
<comment type="caution">
    <text evidence="2">The sequence shown here is derived from an EMBL/GenBank/DDBJ whole genome shotgun (WGS) entry which is preliminary data.</text>
</comment>
<feature type="compositionally biased region" description="Acidic residues" evidence="1">
    <location>
        <begin position="180"/>
        <end position="196"/>
    </location>
</feature>